<dbReference type="GO" id="GO:0030203">
    <property type="term" value="P:glycosaminoglycan metabolic process"/>
    <property type="evidence" value="ECO:0007669"/>
    <property type="project" value="TreeGrafter"/>
</dbReference>
<feature type="domain" description="Beta-hexosaminidase eukaryotic type N-terminal" evidence="3">
    <location>
        <begin position="37"/>
        <end position="157"/>
    </location>
</feature>
<evidence type="ECO:0000313" key="5">
    <source>
        <dbReference type="WBParaSite" id="ACRNAN_Path_1565.g6086.t1"/>
    </source>
</evidence>
<dbReference type="Pfam" id="PF14845">
    <property type="entry name" value="Glycohydro_20b2"/>
    <property type="match status" value="1"/>
</dbReference>
<keyword evidence="2" id="KW-0812">Transmembrane</keyword>
<dbReference type="AlphaFoldDB" id="A0A914C305"/>
<evidence type="ECO:0000313" key="4">
    <source>
        <dbReference type="Proteomes" id="UP000887540"/>
    </source>
</evidence>
<dbReference type="GO" id="GO:0005975">
    <property type="term" value="P:carbohydrate metabolic process"/>
    <property type="evidence" value="ECO:0007669"/>
    <property type="project" value="InterPro"/>
</dbReference>
<dbReference type="PANTHER" id="PTHR22600:SF21">
    <property type="entry name" value="BETA-HEXOSAMINIDASE A"/>
    <property type="match status" value="1"/>
</dbReference>
<proteinExistence type="predicted"/>
<dbReference type="GO" id="GO:0006689">
    <property type="term" value="P:ganglioside catabolic process"/>
    <property type="evidence" value="ECO:0007669"/>
    <property type="project" value="TreeGrafter"/>
</dbReference>
<dbReference type="GO" id="GO:0016020">
    <property type="term" value="C:membrane"/>
    <property type="evidence" value="ECO:0007669"/>
    <property type="project" value="TreeGrafter"/>
</dbReference>
<keyword evidence="4" id="KW-1185">Reference proteome</keyword>
<name>A0A914C305_9BILA</name>
<keyword evidence="2" id="KW-1133">Transmembrane helix</keyword>
<dbReference type="Proteomes" id="UP000887540">
    <property type="component" value="Unplaced"/>
</dbReference>
<dbReference type="GO" id="GO:0004563">
    <property type="term" value="F:beta-N-acetylhexosaminidase activity"/>
    <property type="evidence" value="ECO:0007669"/>
    <property type="project" value="InterPro"/>
</dbReference>
<dbReference type="WBParaSite" id="ACRNAN_Path_1565.g6086.t1">
    <property type="protein sequence ID" value="ACRNAN_Path_1565.g6086.t1"/>
    <property type="gene ID" value="ACRNAN_Path_1565.g6086"/>
</dbReference>
<reference evidence="5" key="1">
    <citation type="submission" date="2022-11" db="UniProtKB">
        <authorList>
            <consortium name="WormBaseParasite"/>
        </authorList>
    </citation>
    <scope>IDENTIFICATION</scope>
</reference>
<evidence type="ECO:0000256" key="1">
    <source>
        <dbReference type="ARBA" id="ARBA00022801"/>
    </source>
</evidence>
<organism evidence="4 5">
    <name type="scientific">Acrobeloides nanus</name>
    <dbReference type="NCBI Taxonomy" id="290746"/>
    <lineage>
        <taxon>Eukaryota</taxon>
        <taxon>Metazoa</taxon>
        <taxon>Ecdysozoa</taxon>
        <taxon>Nematoda</taxon>
        <taxon>Chromadorea</taxon>
        <taxon>Rhabditida</taxon>
        <taxon>Tylenchina</taxon>
        <taxon>Cephalobomorpha</taxon>
        <taxon>Cephaloboidea</taxon>
        <taxon>Cephalobidae</taxon>
        <taxon>Acrobeloides</taxon>
    </lineage>
</organism>
<dbReference type="SUPFAM" id="SSF55545">
    <property type="entry name" value="beta-N-acetylhexosaminidase-like domain"/>
    <property type="match status" value="1"/>
</dbReference>
<dbReference type="InterPro" id="IPR025705">
    <property type="entry name" value="Beta_hexosaminidase_sua/sub"/>
</dbReference>
<dbReference type="InterPro" id="IPR029019">
    <property type="entry name" value="HEX_eukaryotic_N"/>
</dbReference>
<accession>A0A914C305</accession>
<dbReference type="InterPro" id="IPR029018">
    <property type="entry name" value="Hex-like_dom2"/>
</dbReference>
<dbReference type="PANTHER" id="PTHR22600">
    <property type="entry name" value="BETA-HEXOSAMINIDASE"/>
    <property type="match status" value="1"/>
</dbReference>
<protein>
    <submittedName>
        <fullName evidence="5">Beta-hexosaminidase eukaryotic type N-terminal domain-containing protein</fullName>
    </submittedName>
</protein>
<keyword evidence="1" id="KW-0378">Hydrolase</keyword>
<dbReference type="Gene3D" id="3.30.379.10">
    <property type="entry name" value="Chitobiase/beta-hexosaminidase domain 2-like"/>
    <property type="match status" value="1"/>
</dbReference>
<keyword evidence="2" id="KW-0472">Membrane</keyword>
<sequence>MILLNFFHLFGLYCLIVSVKGWFYGRPDPGLMTRGEVWPLPMNVTTFNNFTHVINPATFQFTTQLNCDILQQAFIRYKKLTFPGYAQFKEQVLKQKSLKATLTQLTVQVTKGCDSGYPQMGMDESYTIQLNPTSTSAVLKANEVWGALRGLESFSQMVFKDSNNNVN</sequence>
<evidence type="ECO:0000256" key="2">
    <source>
        <dbReference type="SAM" id="Phobius"/>
    </source>
</evidence>
<dbReference type="GO" id="GO:0005764">
    <property type="term" value="C:lysosome"/>
    <property type="evidence" value="ECO:0007669"/>
    <property type="project" value="TreeGrafter"/>
</dbReference>
<evidence type="ECO:0000259" key="3">
    <source>
        <dbReference type="Pfam" id="PF14845"/>
    </source>
</evidence>
<feature type="transmembrane region" description="Helical" evidence="2">
    <location>
        <begin position="6"/>
        <end position="24"/>
    </location>
</feature>